<dbReference type="GO" id="GO:0006355">
    <property type="term" value="P:regulation of DNA-templated transcription"/>
    <property type="evidence" value="ECO:0007669"/>
    <property type="project" value="InterPro"/>
</dbReference>
<dbReference type="InterPro" id="IPR035965">
    <property type="entry name" value="PAS-like_dom_sf"/>
</dbReference>
<dbReference type="PANTHER" id="PTHR34236:SF1">
    <property type="entry name" value="DIMETHYL SULFOXIDE REDUCTASE TRANSCRIPTIONAL ACTIVATOR"/>
    <property type="match status" value="1"/>
</dbReference>
<evidence type="ECO:0000259" key="7">
    <source>
        <dbReference type="PROSITE" id="PS50113"/>
    </source>
</evidence>
<accession>A0A6B0GGP1</accession>
<feature type="coiled-coil region" evidence="5">
    <location>
        <begin position="539"/>
        <end position="575"/>
    </location>
</feature>
<keyword evidence="3" id="KW-0805">Transcription regulation</keyword>
<dbReference type="InterPro" id="IPR029016">
    <property type="entry name" value="GAF-like_dom_sf"/>
</dbReference>
<dbReference type="PANTHER" id="PTHR34236">
    <property type="entry name" value="DIMETHYL SULFOXIDE REDUCTASE TRANSCRIPTIONAL ACTIVATOR"/>
    <property type="match status" value="1"/>
</dbReference>
<dbReference type="InterPro" id="IPR007050">
    <property type="entry name" value="HTH_bacterioopsin"/>
</dbReference>
<protein>
    <submittedName>
        <fullName evidence="8">GAF domain-containing protein</fullName>
    </submittedName>
</protein>
<dbReference type="PROSITE" id="PS50113">
    <property type="entry name" value="PAC"/>
    <property type="match status" value="1"/>
</dbReference>
<evidence type="ECO:0000313" key="8">
    <source>
        <dbReference type="EMBL" id="MWG33710.1"/>
    </source>
</evidence>
<dbReference type="InterPro" id="IPR011006">
    <property type="entry name" value="CheY-like_superfamily"/>
</dbReference>
<name>A0A6B0GGP1_9EURY</name>
<evidence type="ECO:0000256" key="2">
    <source>
        <dbReference type="ARBA" id="ARBA00022777"/>
    </source>
</evidence>
<dbReference type="Gene3D" id="3.30.450.40">
    <property type="match status" value="3"/>
</dbReference>
<dbReference type="SUPFAM" id="SSF55785">
    <property type="entry name" value="PYP-like sensor domain (PAS domain)"/>
    <property type="match status" value="1"/>
</dbReference>
<dbReference type="SMART" id="SM00091">
    <property type="entry name" value="PAS"/>
    <property type="match status" value="1"/>
</dbReference>
<dbReference type="Gene3D" id="3.30.450.20">
    <property type="entry name" value="PAS domain"/>
    <property type="match status" value="1"/>
</dbReference>
<dbReference type="InterPro" id="IPR013767">
    <property type="entry name" value="PAS_fold"/>
</dbReference>
<evidence type="ECO:0000256" key="1">
    <source>
        <dbReference type="ARBA" id="ARBA00022679"/>
    </source>
</evidence>
<evidence type="ECO:0000256" key="5">
    <source>
        <dbReference type="SAM" id="Coils"/>
    </source>
</evidence>
<dbReference type="NCBIfam" id="TIGR00229">
    <property type="entry name" value="sensory_box"/>
    <property type="match status" value="1"/>
</dbReference>
<dbReference type="InterPro" id="IPR003018">
    <property type="entry name" value="GAF"/>
</dbReference>
<organism evidence="8 9">
    <name type="scientific">Halomarina oriensis</name>
    <dbReference type="NCBI Taxonomy" id="671145"/>
    <lineage>
        <taxon>Archaea</taxon>
        <taxon>Methanobacteriati</taxon>
        <taxon>Methanobacteriota</taxon>
        <taxon>Stenosarchaea group</taxon>
        <taxon>Halobacteria</taxon>
        <taxon>Halobacteriales</taxon>
        <taxon>Natronomonadaceae</taxon>
        <taxon>Halomarina</taxon>
    </lineage>
</organism>
<dbReference type="PROSITE" id="PS50112">
    <property type="entry name" value="PAS"/>
    <property type="match status" value="1"/>
</dbReference>
<dbReference type="InterPro" id="IPR036388">
    <property type="entry name" value="WH-like_DNA-bd_sf"/>
</dbReference>
<dbReference type="GO" id="GO:0016301">
    <property type="term" value="F:kinase activity"/>
    <property type="evidence" value="ECO:0007669"/>
    <property type="project" value="UniProtKB-KW"/>
</dbReference>
<keyword evidence="1" id="KW-0808">Transferase</keyword>
<comment type="caution">
    <text evidence="8">The sequence shown here is derived from an EMBL/GenBank/DDBJ whole genome shotgun (WGS) entry which is preliminary data.</text>
</comment>
<dbReference type="Gene3D" id="1.10.10.10">
    <property type="entry name" value="Winged helix-like DNA-binding domain superfamily/Winged helix DNA-binding domain"/>
    <property type="match status" value="1"/>
</dbReference>
<proteinExistence type="predicted"/>
<reference evidence="8 9" key="1">
    <citation type="submission" date="2019-12" db="EMBL/GenBank/DDBJ databases">
        <title>Halocatena pleomorpha gen. nov. sp. nov., an extremely halophilic archaeon of family Halobacteriaceae isolated from saltpan soil.</title>
        <authorList>
            <person name="Pal Y."/>
            <person name="Verma A."/>
            <person name="Krishnamurthi S."/>
            <person name="Kumar P."/>
        </authorList>
    </citation>
    <scope>NUCLEOTIDE SEQUENCE [LARGE SCALE GENOMIC DNA]</scope>
    <source>
        <strain evidence="8 9">JCM 16495</strain>
    </source>
</reference>
<dbReference type="SUPFAM" id="SSF55781">
    <property type="entry name" value="GAF domain-like"/>
    <property type="match status" value="3"/>
</dbReference>
<dbReference type="Pfam" id="PF15915">
    <property type="entry name" value="BAT"/>
    <property type="match status" value="1"/>
</dbReference>
<evidence type="ECO:0000256" key="3">
    <source>
        <dbReference type="ARBA" id="ARBA00023015"/>
    </source>
</evidence>
<dbReference type="SMART" id="SM00065">
    <property type="entry name" value="GAF"/>
    <property type="match status" value="3"/>
</dbReference>
<dbReference type="Gene3D" id="3.40.50.2300">
    <property type="match status" value="1"/>
</dbReference>
<evidence type="ECO:0000313" key="9">
    <source>
        <dbReference type="Proteomes" id="UP000451471"/>
    </source>
</evidence>
<dbReference type="SUPFAM" id="SSF52172">
    <property type="entry name" value="CheY-like"/>
    <property type="match status" value="1"/>
</dbReference>
<evidence type="ECO:0000259" key="6">
    <source>
        <dbReference type="PROSITE" id="PS50112"/>
    </source>
</evidence>
<dbReference type="Pfam" id="PF04967">
    <property type="entry name" value="HTH_10"/>
    <property type="match status" value="1"/>
</dbReference>
<gene>
    <name evidence="8" type="ORF">GQS65_04245</name>
</gene>
<keyword evidence="5" id="KW-0175">Coiled coil</keyword>
<dbReference type="CDD" id="cd00130">
    <property type="entry name" value="PAS"/>
    <property type="match status" value="1"/>
</dbReference>
<feature type="domain" description="PAS" evidence="6">
    <location>
        <begin position="277"/>
        <end position="347"/>
    </location>
</feature>
<dbReference type="InterPro" id="IPR031803">
    <property type="entry name" value="BAT_GAF/HTH-assoc"/>
</dbReference>
<keyword evidence="2" id="KW-0418">Kinase</keyword>
<sequence length="959" mass="105014">MITGRVQNDRTNTPLRVLHVAGVNETENDVKGLTIDRASVPEALDRVSAGTHVDCVLVDGDLDETTSAEAVDRLRTVDTEVPIVVRVGDDVTTGDVLAAGATDVVSNDAPPRLLHRRLENAVGTPDAVDRATKREALATLRQAALEGDNLPRLFEEATALIQASLGIDRCGLLQYRADDDVLSLVAESGWRGPETLSDDDSLARAALDATGTVSADTTVDDVAGGIALGLDLTDGPWGVLVAYTSHAREFGTAEQQLLARVADILEPVIERERRQEELERYETILETVDDAVYSLDPNFRMEWVNDATSEMTGFAREELIGEHSQKLADDDVFEMVEALSAQMLESGDDVASVDTNLATKEGGSIPIETRFSMLGRRDGSNGFVGVARDITDRKRYEQTLTALHSSTRELLTAEDRLDVSDLIVETASDVLDLQGVGVYLFDGDKGRLDPASWSPEMTELVGDLPTVGPANPALVWRSFVAGDLLSYGDIREAESVYDEETAFRSGLYVPLGEHGVLFAESTTADAFDDQTTELVDLLAASAEAALDRVERENELRERDEELREQNARLTDLKQTNDIIRSVDAALVGATTREEIETAVCERLVTADEFGFAWTAAVEDGELVSRATAGDERGYLDSVDLSLGEEFAEPAARAAATREQVVVSEVATGFQDEPWRRTALSNDYLSVLAVPLLHGDVLYGVLAVYATQQDAFDTMRREVLAEFGGTIANAINNVETRRTMLADRVTELELQIDDEMPLRSFAEAADCRLEIDDIVHESGKSTLVFCSAHGTDADAIRALEDEFVGIEHVGIIAEDDDAIRCEMRLQRDIVATHLADCGAVTRSVHVDETGARVVVELPQDADVREFVEAVQRRYPDTDLLARRNRSSSAQTRRDVRAGISERLTDRQHEVLRTAFASGFFEWPRDRTGQEVANSLDISQPTFNKHLRAAERKLFSMLLEG</sequence>
<dbReference type="Pfam" id="PF13185">
    <property type="entry name" value="GAF_2"/>
    <property type="match status" value="2"/>
</dbReference>
<dbReference type="InterPro" id="IPR000014">
    <property type="entry name" value="PAS"/>
</dbReference>
<dbReference type="EMBL" id="WSZK01000009">
    <property type="protein sequence ID" value="MWG33710.1"/>
    <property type="molecule type" value="Genomic_DNA"/>
</dbReference>
<keyword evidence="9" id="KW-1185">Reference proteome</keyword>
<dbReference type="AlphaFoldDB" id="A0A6B0GGP1"/>
<dbReference type="Pfam" id="PF00989">
    <property type="entry name" value="PAS"/>
    <property type="match status" value="1"/>
</dbReference>
<feature type="domain" description="PAC" evidence="7">
    <location>
        <begin position="351"/>
        <end position="402"/>
    </location>
</feature>
<evidence type="ECO:0000256" key="4">
    <source>
        <dbReference type="ARBA" id="ARBA00023163"/>
    </source>
</evidence>
<keyword evidence="4" id="KW-0804">Transcription</keyword>
<dbReference type="InterPro" id="IPR000700">
    <property type="entry name" value="PAS-assoc_C"/>
</dbReference>
<dbReference type="Proteomes" id="UP000451471">
    <property type="component" value="Unassembled WGS sequence"/>
</dbReference>